<accession>A0A2I0IWS3</accession>
<name>A0A2I0IWS3_PUNGR</name>
<evidence type="ECO:0000313" key="3">
    <source>
        <dbReference type="Proteomes" id="UP000233551"/>
    </source>
</evidence>
<proteinExistence type="predicted"/>
<dbReference type="Proteomes" id="UP000233551">
    <property type="component" value="Unassembled WGS sequence"/>
</dbReference>
<organism evidence="2 3">
    <name type="scientific">Punica granatum</name>
    <name type="common">Pomegranate</name>
    <dbReference type="NCBI Taxonomy" id="22663"/>
    <lineage>
        <taxon>Eukaryota</taxon>
        <taxon>Viridiplantae</taxon>
        <taxon>Streptophyta</taxon>
        <taxon>Embryophyta</taxon>
        <taxon>Tracheophyta</taxon>
        <taxon>Spermatophyta</taxon>
        <taxon>Magnoliopsida</taxon>
        <taxon>eudicotyledons</taxon>
        <taxon>Gunneridae</taxon>
        <taxon>Pentapetalae</taxon>
        <taxon>rosids</taxon>
        <taxon>malvids</taxon>
        <taxon>Myrtales</taxon>
        <taxon>Lythraceae</taxon>
        <taxon>Punica</taxon>
    </lineage>
</organism>
<reference evidence="2 3" key="1">
    <citation type="submission" date="2017-11" db="EMBL/GenBank/DDBJ databases">
        <title>De-novo sequencing of pomegranate (Punica granatum L.) genome.</title>
        <authorList>
            <person name="Akparov Z."/>
            <person name="Amiraslanov A."/>
            <person name="Hajiyeva S."/>
            <person name="Abbasov M."/>
            <person name="Kaur K."/>
            <person name="Hamwieh A."/>
            <person name="Solovyev V."/>
            <person name="Salamov A."/>
            <person name="Braich B."/>
            <person name="Kosarev P."/>
            <person name="Mahmoud A."/>
            <person name="Hajiyev E."/>
            <person name="Babayeva S."/>
            <person name="Izzatullayeva V."/>
            <person name="Mammadov A."/>
            <person name="Mammadov A."/>
            <person name="Sharifova S."/>
            <person name="Ojaghi J."/>
            <person name="Eynullazada K."/>
            <person name="Bayramov B."/>
            <person name="Abdulazimova A."/>
            <person name="Shahmuradov I."/>
        </authorList>
    </citation>
    <scope>NUCLEOTIDE SEQUENCE [LARGE SCALE GENOMIC DNA]</scope>
    <source>
        <strain evidence="3">cv. AG2017</strain>
        <tissue evidence="2">Leaf</tissue>
    </source>
</reference>
<keyword evidence="3" id="KW-1185">Reference proteome</keyword>
<evidence type="ECO:0000313" key="2">
    <source>
        <dbReference type="EMBL" id="PKI47826.1"/>
    </source>
</evidence>
<dbReference type="EMBL" id="PGOL01002454">
    <property type="protein sequence ID" value="PKI47826.1"/>
    <property type="molecule type" value="Genomic_DNA"/>
</dbReference>
<feature type="compositionally biased region" description="Basic and acidic residues" evidence="1">
    <location>
        <begin position="7"/>
        <end position="17"/>
    </location>
</feature>
<evidence type="ECO:0000256" key="1">
    <source>
        <dbReference type="SAM" id="MobiDB-lite"/>
    </source>
</evidence>
<gene>
    <name evidence="2" type="ORF">CRG98_031787</name>
</gene>
<protein>
    <submittedName>
        <fullName evidence="2">Uncharacterized protein</fullName>
    </submittedName>
</protein>
<feature type="region of interest" description="Disordered" evidence="1">
    <location>
        <begin position="1"/>
        <end position="26"/>
    </location>
</feature>
<sequence>MAFVPEDEGRFRNEHDAAPLYDDGGLAEENMGEEHRMEANRDVDEAGDGLKQMLQWQKDFNMGEKERKQIMK</sequence>
<dbReference type="AlphaFoldDB" id="A0A2I0IWS3"/>
<comment type="caution">
    <text evidence="2">The sequence shown here is derived from an EMBL/GenBank/DDBJ whole genome shotgun (WGS) entry which is preliminary data.</text>
</comment>